<reference evidence="12 13" key="1">
    <citation type="submission" date="2019-02" db="EMBL/GenBank/DDBJ databases">
        <title>Paracoccus subflavus sp. nov., isolated from marine sediment of the Pacific Ocean.</title>
        <authorList>
            <person name="Zhang G."/>
        </authorList>
    </citation>
    <scope>NUCLEOTIDE SEQUENCE [LARGE SCALE GENOMIC DNA]</scope>
    <source>
        <strain evidence="12 13">GY0581</strain>
    </source>
</reference>
<evidence type="ECO:0000256" key="10">
    <source>
        <dbReference type="SAM" id="SignalP"/>
    </source>
</evidence>
<dbReference type="AlphaFoldDB" id="A0A4Q9G141"/>
<organism evidence="12 13">
    <name type="scientific">Paracoccus subflavus</name>
    <dbReference type="NCBI Taxonomy" id="2528244"/>
    <lineage>
        <taxon>Bacteria</taxon>
        <taxon>Pseudomonadati</taxon>
        <taxon>Pseudomonadota</taxon>
        <taxon>Alphaproteobacteria</taxon>
        <taxon>Rhodobacterales</taxon>
        <taxon>Paracoccaceae</taxon>
        <taxon>Paracoccus</taxon>
    </lineage>
</organism>
<evidence type="ECO:0000313" key="13">
    <source>
        <dbReference type="Proteomes" id="UP000293520"/>
    </source>
</evidence>
<evidence type="ECO:0000256" key="6">
    <source>
        <dbReference type="ARBA" id="ARBA00022960"/>
    </source>
</evidence>
<dbReference type="SUPFAM" id="SSF141523">
    <property type="entry name" value="L,D-transpeptidase catalytic domain-like"/>
    <property type="match status" value="1"/>
</dbReference>
<gene>
    <name evidence="12" type="ORF">EYE42_09205</name>
</gene>
<comment type="caution">
    <text evidence="12">The sequence shown here is derived from an EMBL/GenBank/DDBJ whole genome shotgun (WGS) entry which is preliminary data.</text>
</comment>
<comment type="pathway">
    <text evidence="1 9">Cell wall biogenesis; peptidoglycan biosynthesis.</text>
</comment>
<feature type="chain" id="PRO_5020940291" evidence="10">
    <location>
        <begin position="32"/>
        <end position="220"/>
    </location>
</feature>
<keyword evidence="10" id="KW-0732">Signal</keyword>
<dbReference type="InterPro" id="IPR006311">
    <property type="entry name" value="TAT_signal"/>
</dbReference>
<keyword evidence="6 9" id="KW-0133">Cell shape</keyword>
<dbReference type="PANTHER" id="PTHR30582">
    <property type="entry name" value="L,D-TRANSPEPTIDASE"/>
    <property type="match status" value="1"/>
</dbReference>
<dbReference type="UniPathway" id="UPA00219"/>
<dbReference type="GO" id="GO:0071555">
    <property type="term" value="P:cell wall organization"/>
    <property type="evidence" value="ECO:0007669"/>
    <property type="project" value="UniProtKB-UniRule"/>
</dbReference>
<evidence type="ECO:0000256" key="3">
    <source>
        <dbReference type="ARBA" id="ARBA00022676"/>
    </source>
</evidence>
<feature type="domain" description="L,D-TPase catalytic" evidence="11">
    <location>
        <begin position="89"/>
        <end position="220"/>
    </location>
</feature>
<feature type="signal peptide" evidence="10">
    <location>
        <begin position="1"/>
        <end position="31"/>
    </location>
</feature>
<keyword evidence="13" id="KW-1185">Reference proteome</keyword>
<comment type="similarity">
    <text evidence="2">Belongs to the YkuD family.</text>
</comment>
<protein>
    <submittedName>
        <fullName evidence="12">L,D-transpeptidase</fullName>
    </submittedName>
</protein>
<feature type="active site" description="Nucleophile" evidence="9">
    <location>
        <position position="196"/>
    </location>
</feature>
<dbReference type="Gene3D" id="2.40.440.10">
    <property type="entry name" value="L,D-transpeptidase catalytic domain-like"/>
    <property type="match status" value="1"/>
</dbReference>
<dbReference type="Proteomes" id="UP000293520">
    <property type="component" value="Unassembled WGS sequence"/>
</dbReference>
<evidence type="ECO:0000256" key="1">
    <source>
        <dbReference type="ARBA" id="ARBA00004752"/>
    </source>
</evidence>
<dbReference type="InterPro" id="IPR005490">
    <property type="entry name" value="LD_TPept_cat_dom"/>
</dbReference>
<dbReference type="GO" id="GO:0071972">
    <property type="term" value="F:peptidoglycan L,D-transpeptidase activity"/>
    <property type="evidence" value="ECO:0007669"/>
    <property type="project" value="TreeGrafter"/>
</dbReference>
<keyword evidence="3" id="KW-0328">Glycosyltransferase</keyword>
<dbReference type="GO" id="GO:0008360">
    <property type="term" value="P:regulation of cell shape"/>
    <property type="evidence" value="ECO:0007669"/>
    <property type="project" value="UniProtKB-UniRule"/>
</dbReference>
<dbReference type="PROSITE" id="PS52029">
    <property type="entry name" value="LD_TPASE"/>
    <property type="match status" value="1"/>
</dbReference>
<evidence type="ECO:0000259" key="11">
    <source>
        <dbReference type="PROSITE" id="PS52029"/>
    </source>
</evidence>
<keyword evidence="8 9" id="KW-0961">Cell wall biogenesis/degradation</keyword>
<dbReference type="PROSITE" id="PS51318">
    <property type="entry name" value="TAT"/>
    <property type="match status" value="1"/>
</dbReference>
<dbReference type="PANTHER" id="PTHR30582:SF24">
    <property type="entry name" value="L,D-TRANSPEPTIDASE ERFK_SRFK-RELATED"/>
    <property type="match status" value="1"/>
</dbReference>
<dbReference type="GO" id="GO:0016757">
    <property type="term" value="F:glycosyltransferase activity"/>
    <property type="evidence" value="ECO:0007669"/>
    <property type="project" value="UniProtKB-KW"/>
</dbReference>
<evidence type="ECO:0000256" key="8">
    <source>
        <dbReference type="ARBA" id="ARBA00023316"/>
    </source>
</evidence>
<proteinExistence type="inferred from homology"/>
<dbReference type="InterPro" id="IPR038063">
    <property type="entry name" value="Transpep_catalytic_dom"/>
</dbReference>
<name>A0A4Q9G141_9RHOB</name>
<evidence type="ECO:0000256" key="7">
    <source>
        <dbReference type="ARBA" id="ARBA00022984"/>
    </source>
</evidence>
<evidence type="ECO:0000313" key="12">
    <source>
        <dbReference type="EMBL" id="TBN39835.1"/>
    </source>
</evidence>
<feature type="active site" description="Proton donor/acceptor" evidence="9">
    <location>
        <position position="180"/>
    </location>
</feature>
<accession>A0A4Q9G141</accession>
<keyword evidence="7 9" id="KW-0573">Peptidoglycan synthesis</keyword>
<dbReference type="CDD" id="cd16913">
    <property type="entry name" value="YkuD_like"/>
    <property type="match status" value="1"/>
</dbReference>
<dbReference type="OrthoDB" id="9795305at2"/>
<dbReference type="EMBL" id="SISK01000006">
    <property type="protein sequence ID" value="TBN39835.1"/>
    <property type="molecule type" value="Genomic_DNA"/>
</dbReference>
<sequence length="220" mass="24039">MMSTSSNLNRRAFLGSAAALGAAGLAVPALGQQFDPYTGQPLQTIPGAVPGATPDAGAVQYDATASPQHNISSFQAQSWQPYFENLTNGAILCDLTSRAVHFWSEDGDIYRLYPSSIPVSADLTRTGRTEIIKKVEGPSWSPTPDMKARNPEWPDFVPPGPDNPLGTHALWLSWQYYRIHGTHDTRKIGRKSSNGCIGLYNEHIQDLYNLTRIGTQVLVL</sequence>
<evidence type="ECO:0000256" key="4">
    <source>
        <dbReference type="ARBA" id="ARBA00022679"/>
    </source>
</evidence>
<dbReference type="GO" id="GO:0005576">
    <property type="term" value="C:extracellular region"/>
    <property type="evidence" value="ECO:0007669"/>
    <property type="project" value="TreeGrafter"/>
</dbReference>
<evidence type="ECO:0000256" key="5">
    <source>
        <dbReference type="ARBA" id="ARBA00022801"/>
    </source>
</evidence>
<dbReference type="InterPro" id="IPR050979">
    <property type="entry name" value="LD-transpeptidase"/>
</dbReference>
<keyword evidence="5" id="KW-0378">Hydrolase</keyword>
<evidence type="ECO:0000256" key="9">
    <source>
        <dbReference type="PROSITE-ProRule" id="PRU01373"/>
    </source>
</evidence>
<evidence type="ECO:0000256" key="2">
    <source>
        <dbReference type="ARBA" id="ARBA00005992"/>
    </source>
</evidence>
<dbReference type="Pfam" id="PF03734">
    <property type="entry name" value="YkuD"/>
    <property type="match status" value="1"/>
</dbReference>
<dbReference type="RefSeq" id="WP_130991035.1">
    <property type="nucleotide sequence ID" value="NZ_SISK01000006.1"/>
</dbReference>
<keyword evidence="4" id="KW-0808">Transferase</keyword>
<dbReference type="GO" id="GO:0018104">
    <property type="term" value="P:peptidoglycan-protein cross-linking"/>
    <property type="evidence" value="ECO:0007669"/>
    <property type="project" value="TreeGrafter"/>
</dbReference>